<dbReference type="Gene3D" id="3.40.50.150">
    <property type="entry name" value="Vaccinia Virus protein VP39"/>
    <property type="match status" value="1"/>
</dbReference>
<dbReference type="EMBL" id="JADGMS010000016">
    <property type="protein sequence ID" value="KAF9664609.1"/>
    <property type="molecule type" value="Genomic_DNA"/>
</dbReference>
<sequence>MKMLTLLVVDLRCGESTPVSTHDNIWLPLVLNISTSLPQPSACISAAPPDNQHVQCTSPPPIVPSTSTVQHNQLDPLSKTQIDSTDTMPDASTTHISSSPPPPPIMSHPMITRSKNNIYKPIQKHSYHIQLSPSAPIEPTSVTQALKDPNWRLPMQEEYTALLKNETWSLVPSTTASNFLSVARIYKKVTGTDTSLKQLEFAPKLPNVSYHHTTPVMSGSELEQIVSAQSSVDVVTIAQAMHWFDLHAFYQQSQTNSCGSKRKEGPRTMKVASSVIAGLEKEPGFPVITNPASHQQLADHSSPDFRNCE</sequence>
<evidence type="ECO:0008006" key="4">
    <source>
        <dbReference type="Google" id="ProtNLM"/>
    </source>
</evidence>
<dbReference type="Proteomes" id="UP000657918">
    <property type="component" value="Chromosome 16"/>
</dbReference>
<feature type="region of interest" description="Disordered" evidence="1">
    <location>
        <begin position="79"/>
        <end position="105"/>
    </location>
</feature>
<evidence type="ECO:0000313" key="3">
    <source>
        <dbReference type="Proteomes" id="UP000657918"/>
    </source>
</evidence>
<protein>
    <recommendedName>
        <fullName evidence="4">Methyltransferase type 11 domain-containing protein</fullName>
    </recommendedName>
</protein>
<organism evidence="2 3">
    <name type="scientific">Salix dunnii</name>
    <dbReference type="NCBI Taxonomy" id="1413687"/>
    <lineage>
        <taxon>Eukaryota</taxon>
        <taxon>Viridiplantae</taxon>
        <taxon>Streptophyta</taxon>
        <taxon>Embryophyta</taxon>
        <taxon>Tracheophyta</taxon>
        <taxon>Spermatophyta</taxon>
        <taxon>Magnoliopsida</taxon>
        <taxon>eudicotyledons</taxon>
        <taxon>Gunneridae</taxon>
        <taxon>Pentapetalae</taxon>
        <taxon>rosids</taxon>
        <taxon>fabids</taxon>
        <taxon>Malpighiales</taxon>
        <taxon>Salicaceae</taxon>
        <taxon>Saliceae</taxon>
        <taxon>Salix</taxon>
    </lineage>
</organism>
<feature type="region of interest" description="Disordered" evidence="1">
    <location>
        <begin position="287"/>
        <end position="309"/>
    </location>
</feature>
<comment type="caution">
    <text evidence="2">The sequence shown here is derived from an EMBL/GenBank/DDBJ whole genome shotgun (WGS) entry which is preliminary data.</text>
</comment>
<gene>
    <name evidence="2" type="ORF">SADUNF_Sadunf16G0036200</name>
</gene>
<dbReference type="OrthoDB" id="10027013at2759"/>
<keyword evidence="3" id="KW-1185">Reference proteome</keyword>
<reference evidence="2 3" key="1">
    <citation type="submission" date="2020-10" db="EMBL/GenBank/DDBJ databases">
        <title>Plant Genome Project.</title>
        <authorList>
            <person name="Zhang R.-G."/>
        </authorList>
    </citation>
    <scope>NUCLEOTIDE SEQUENCE [LARGE SCALE GENOMIC DNA]</scope>
    <source>
        <strain evidence="2">FAFU-HL-1</strain>
        <tissue evidence="2">Leaf</tissue>
    </source>
</reference>
<accession>A0A835MI64</accession>
<evidence type="ECO:0000313" key="2">
    <source>
        <dbReference type="EMBL" id="KAF9664609.1"/>
    </source>
</evidence>
<dbReference type="InterPro" id="IPR029063">
    <property type="entry name" value="SAM-dependent_MTases_sf"/>
</dbReference>
<dbReference type="PANTHER" id="PTHR45180:SF1">
    <property type="entry name" value="OS01G0307686 PROTEIN"/>
    <property type="match status" value="1"/>
</dbReference>
<dbReference type="PANTHER" id="PTHR45180">
    <property type="entry name" value="OS01G0307686 PROTEIN"/>
    <property type="match status" value="1"/>
</dbReference>
<feature type="compositionally biased region" description="Polar residues" evidence="1">
    <location>
        <begin position="79"/>
        <end position="91"/>
    </location>
</feature>
<evidence type="ECO:0000256" key="1">
    <source>
        <dbReference type="SAM" id="MobiDB-lite"/>
    </source>
</evidence>
<proteinExistence type="predicted"/>
<name>A0A835MI64_9ROSI</name>
<dbReference type="AlphaFoldDB" id="A0A835MI64"/>
<feature type="compositionally biased region" description="Polar residues" evidence="1">
    <location>
        <begin position="290"/>
        <end position="299"/>
    </location>
</feature>